<name>A0ABS3B615_9XANT</name>
<dbReference type="Proteomes" id="UP000695802">
    <property type="component" value="Unassembled WGS sequence"/>
</dbReference>
<protein>
    <submittedName>
        <fullName evidence="1">Uncharacterized protein</fullName>
    </submittedName>
</protein>
<organism evidence="1 2">
    <name type="scientific">Xanthomonas bonasiae</name>
    <dbReference type="NCBI Taxonomy" id="2810351"/>
    <lineage>
        <taxon>Bacteria</taxon>
        <taxon>Pseudomonadati</taxon>
        <taxon>Pseudomonadota</taxon>
        <taxon>Gammaproteobacteria</taxon>
        <taxon>Lysobacterales</taxon>
        <taxon>Lysobacteraceae</taxon>
        <taxon>Xanthomonas</taxon>
    </lineage>
</organism>
<gene>
    <name evidence="1" type="ORF">JR064_15125</name>
</gene>
<keyword evidence="2" id="KW-1185">Reference proteome</keyword>
<comment type="caution">
    <text evidence="1">The sequence shown here is derived from an EMBL/GenBank/DDBJ whole genome shotgun (WGS) entry which is preliminary data.</text>
</comment>
<evidence type="ECO:0000313" key="1">
    <source>
        <dbReference type="EMBL" id="MBN6103499.1"/>
    </source>
</evidence>
<accession>A0ABS3B615</accession>
<dbReference type="PROSITE" id="PS51257">
    <property type="entry name" value="PROKAR_LIPOPROTEIN"/>
    <property type="match status" value="1"/>
</dbReference>
<dbReference type="EMBL" id="JAFIWB010000018">
    <property type="protein sequence ID" value="MBN6103499.1"/>
    <property type="molecule type" value="Genomic_DNA"/>
</dbReference>
<evidence type="ECO:0000313" key="2">
    <source>
        <dbReference type="Proteomes" id="UP000695802"/>
    </source>
</evidence>
<dbReference type="RefSeq" id="WP_191826835.1">
    <property type="nucleotide sequence ID" value="NZ_JACSQX010000018.1"/>
</dbReference>
<proteinExistence type="predicted"/>
<sequence length="209" mass="21224">MNKTALFPSIGLSLISIGTAGCATYNTSVRAYGECSAKAGGGGECKAGAEVKWEKKAGGGGGGGGGGGKENIINALARAALDLTADAAQFQIDTSGSTIPYPSTGAVSVMLVRSSDNVVVAAQSFAYVKSGTIIRLADPDAVNSWAYANAGDADSIRYETASFTSAFQGQKTMAVATKYEGQSLASFTATVYGNPPCTTYPSPNLCQQQ</sequence>
<reference evidence="1 2" key="1">
    <citation type="submission" date="2021-02" db="EMBL/GenBank/DDBJ databases">
        <title>Taxonomically Unique Crown Gall-Associated Xanthomonas Stains Have Deficiency in Virulence Repertories.</title>
        <authorList>
            <person name="Mafakheri H."/>
            <person name="Taghavi S.M."/>
            <person name="Dimkic I."/>
            <person name="Nemanja K."/>
            <person name="Osdaghi E."/>
        </authorList>
    </citation>
    <scope>NUCLEOTIDE SEQUENCE [LARGE SCALE GENOMIC DNA]</scope>
    <source>
        <strain evidence="1 2">FX4</strain>
    </source>
</reference>